<feature type="domain" description="Chitin-binding type-2" evidence="7">
    <location>
        <begin position="87"/>
        <end position="143"/>
    </location>
</feature>
<evidence type="ECO:0000313" key="8">
    <source>
        <dbReference type="EMBL" id="SNX34139.1"/>
    </source>
</evidence>
<dbReference type="InterPro" id="IPR036508">
    <property type="entry name" value="Chitin-bd_dom_sf"/>
</dbReference>
<dbReference type="PROSITE" id="PS50940">
    <property type="entry name" value="CHIT_BIND_II"/>
    <property type="match status" value="3"/>
</dbReference>
<evidence type="ECO:0000256" key="4">
    <source>
        <dbReference type="ARBA" id="ARBA00023157"/>
    </source>
</evidence>
<accession>A0A4Q8K3F7</accession>
<feature type="signal peptide" evidence="6">
    <location>
        <begin position="1"/>
        <end position="19"/>
    </location>
</feature>
<keyword evidence="1" id="KW-0147">Chitin-binding</keyword>
<dbReference type="Pfam" id="PF01607">
    <property type="entry name" value="CBM_14"/>
    <property type="match status" value="3"/>
</dbReference>
<reference evidence="8" key="1">
    <citation type="submission" date="2017-05" db="EMBL/GenBank/DDBJ databases">
        <authorList>
            <person name="QRISCLOUD D."/>
        </authorList>
    </citation>
    <scope>NUCLEOTIDE SEQUENCE</scope>
</reference>
<protein>
    <submittedName>
        <fullName evidence="9">U72-Liphistoxin-Lth1a_1</fullName>
    </submittedName>
    <submittedName>
        <fullName evidence="8">U93-Liphistoxin-Lth1a_1</fullName>
    </submittedName>
</protein>
<feature type="domain" description="Chitin-binding type-2" evidence="7">
    <location>
        <begin position="18"/>
        <end position="77"/>
    </location>
</feature>
<dbReference type="Gene3D" id="2.170.140.10">
    <property type="entry name" value="Chitin binding domain"/>
    <property type="match status" value="3"/>
</dbReference>
<evidence type="ECO:0000256" key="5">
    <source>
        <dbReference type="ARBA" id="ARBA00023180"/>
    </source>
</evidence>
<evidence type="ECO:0000313" key="9">
    <source>
        <dbReference type="EMBL" id="SNX35071.1"/>
    </source>
</evidence>
<organism evidence="8">
    <name type="scientific">Liphistius thaleban</name>
    <dbReference type="NCBI Taxonomy" id="1905330"/>
    <lineage>
        <taxon>Eukaryota</taxon>
        <taxon>Metazoa</taxon>
        <taxon>Ecdysozoa</taxon>
        <taxon>Arthropoda</taxon>
        <taxon>Chelicerata</taxon>
        <taxon>Arachnida</taxon>
        <taxon>Araneae</taxon>
        <taxon>Mesothelae</taxon>
        <taxon>Liphistiidae</taxon>
        <taxon>Liphistius</taxon>
    </lineage>
</organism>
<dbReference type="GO" id="GO:0008061">
    <property type="term" value="F:chitin binding"/>
    <property type="evidence" value="ECO:0007669"/>
    <property type="project" value="UniProtKB-KW"/>
</dbReference>
<dbReference type="SMART" id="SM00494">
    <property type="entry name" value="ChtBD2"/>
    <property type="match status" value="3"/>
</dbReference>
<dbReference type="EMBL" id="HAHM01000130">
    <property type="protein sequence ID" value="SNX34139.1"/>
    <property type="molecule type" value="Transcribed_RNA"/>
</dbReference>
<evidence type="ECO:0000256" key="1">
    <source>
        <dbReference type="ARBA" id="ARBA00022669"/>
    </source>
</evidence>
<dbReference type="AlphaFoldDB" id="A0A4Q8K3F7"/>
<dbReference type="PANTHER" id="PTHR23301:SF107">
    <property type="entry name" value="LD20793P"/>
    <property type="match status" value="1"/>
</dbReference>
<dbReference type="PANTHER" id="PTHR23301">
    <property type="entry name" value="CHITIN BINDING PERITROPHIN-A"/>
    <property type="match status" value="1"/>
</dbReference>
<reference evidence="8" key="2">
    <citation type="submission" date="2019-05" db="EMBL/GenBank/DDBJ databases">
        <title>Unravelling the molecular evolution of spider venoms.</title>
        <authorList>
            <person name="Pineda S."/>
        </authorList>
    </citation>
    <scope>NUCLEOTIDE SEQUENCE</scope>
</reference>
<dbReference type="SUPFAM" id="SSF57625">
    <property type="entry name" value="Invertebrate chitin-binding proteins"/>
    <property type="match status" value="3"/>
</dbReference>
<keyword evidence="5" id="KW-0325">Glycoprotein</keyword>
<feature type="domain" description="Chitin-binding type-2" evidence="7">
    <location>
        <begin position="148"/>
        <end position="219"/>
    </location>
</feature>
<keyword evidence="3" id="KW-0677">Repeat</keyword>
<evidence type="ECO:0000256" key="2">
    <source>
        <dbReference type="ARBA" id="ARBA00022729"/>
    </source>
</evidence>
<feature type="chain" id="PRO_5036357425" evidence="6">
    <location>
        <begin position="20"/>
        <end position="235"/>
    </location>
</feature>
<evidence type="ECO:0000259" key="7">
    <source>
        <dbReference type="PROSITE" id="PS50940"/>
    </source>
</evidence>
<dbReference type="EMBL" id="HAHN01000260">
    <property type="protein sequence ID" value="SNX35071.1"/>
    <property type="molecule type" value="Transcribed_RNA"/>
</dbReference>
<name>A0A4Q8K3F7_9ARAC</name>
<keyword evidence="4" id="KW-1015">Disulfide bond</keyword>
<dbReference type="GO" id="GO:0005576">
    <property type="term" value="C:extracellular region"/>
    <property type="evidence" value="ECO:0007669"/>
    <property type="project" value="InterPro"/>
</dbReference>
<proteinExistence type="predicted"/>
<dbReference type="InterPro" id="IPR051940">
    <property type="entry name" value="Chitin_bind-dev_reg"/>
</dbReference>
<evidence type="ECO:0000256" key="3">
    <source>
        <dbReference type="ARBA" id="ARBA00022737"/>
    </source>
</evidence>
<evidence type="ECO:0000256" key="6">
    <source>
        <dbReference type="SAM" id="SignalP"/>
    </source>
</evidence>
<sequence length="235" mass="26788">MRVVVIVTVLCSVVAQGLSQCPQQNGYFPHERNCDMYYQCVNGTRLEGICPDGLIFDDRGPPHYVRCDYPFGIDCSSRPSLQPPLSSEHCPRLWGLYPHETDCNRFWSCVEGHAHAFFCPEGLAYNEYSAHCDWPDMVENCDSETLLRFSCPQATSDEELQYYGDPRYAFQGDCRKHYVCILTPDGTRKPRLLACDPGLVFNSATASCDDPEFVRGCENYYSNLDAKRLRELFGR</sequence>
<keyword evidence="2 6" id="KW-0732">Signal</keyword>
<dbReference type="InterPro" id="IPR002557">
    <property type="entry name" value="Chitin-bd_dom"/>
</dbReference>
<dbReference type="EMBL" id="HAHN01000269">
    <property type="protein sequence ID" value="SNX35119.1"/>
    <property type="molecule type" value="Transcribed_RNA"/>
</dbReference>